<sequence length="265" mass="29441">MEAKAKELQVTDKRMVAEVVEASAMTNNIVLMAMQKNYSPEFIEKMMDLQERHEKNEARKAFHRAMSAFKANPPKVFRDLQAKYQMQGKPETKWNHADLGTASDAISVGLGEHGLNSSWRTEPQENGNIKVTCVITHEMGHSESTWLAAGPDKTGSKNEIQAVGSTIFYLERYTLFAITGIAPARMDDNGAGTGSPPEYIDEKQLGQIRDMMLSTEANSEKFLALFSAESDEKILAKDFGKAMTALKAKQKAMEKKERESGGNDK</sequence>
<gene>
    <name evidence="1" type="ORF">TM448A04194_0006</name>
    <name evidence="2" type="ORF">TM448B02122_0002</name>
</gene>
<organism evidence="1">
    <name type="scientific">viral metagenome</name>
    <dbReference type="NCBI Taxonomy" id="1070528"/>
    <lineage>
        <taxon>unclassified sequences</taxon>
        <taxon>metagenomes</taxon>
        <taxon>organismal metagenomes</taxon>
    </lineage>
</organism>
<evidence type="ECO:0000313" key="2">
    <source>
        <dbReference type="EMBL" id="QJI00814.1"/>
    </source>
</evidence>
<name>A0A6H2A2G1_9ZZZZ</name>
<protein>
    <submittedName>
        <fullName evidence="1">Putative Erf family protein</fullName>
    </submittedName>
</protein>
<dbReference type="AlphaFoldDB" id="A0A6H2A2G1"/>
<accession>A0A6H2A2G1</accession>
<proteinExistence type="predicted"/>
<reference evidence="1" key="1">
    <citation type="submission" date="2020-03" db="EMBL/GenBank/DDBJ databases">
        <title>The deep terrestrial virosphere.</title>
        <authorList>
            <person name="Holmfeldt K."/>
            <person name="Nilsson E."/>
            <person name="Simone D."/>
            <person name="Lopez-Fernandez M."/>
            <person name="Wu X."/>
            <person name="de Brujin I."/>
            <person name="Lundin D."/>
            <person name="Andersson A."/>
            <person name="Bertilsson S."/>
            <person name="Dopson M."/>
        </authorList>
    </citation>
    <scope>NUCLEOTIDE SEQUENCE</scope>
    <source>
        <strain evidence="1">TM448A04194</strain>
        <strain evidence="2">TM448B02122</strain>
    </source>
</reference>
<dbReference type="InterPro" id="IPR007499">
    <property type="entry name" value="ERF_bacteria_virus"/>
</dbReference>
<dbReference type="EMBL" id="MT144462">
    <property type="protein sequence ID" value="QJA53919.1"/>
    <property type="molecule type" value="Genomic_DNA"/>
</dbReference>
<dbReference type="EMBL" id="MT144878">
    <property type="protein sequence ID" value="QJI00814.1"/>
    <property type="molecule type" value="Genomic_DNA"/>
</dbReference>
<evidence type="ECO:0000313" key="1">
    <source>
        <dbReference type="EMBL" id="QJA53919.1"/>
    </source>
</evidence>
<dbReference type="Pfam" id="PF04404">
    <property type="entry name" value="ERF"/>
    <property type="match status" value="1"/>
</dbReference>